<sequence>MGNKGPAAGRAPSRKGRREMSIVLRRNPRAMVPDLIDWFEEPFLTLRPYLGQAIRIEDYIEDGQYVVRAEMAGIDPEKDLEVSAGAGYLVLRAVRSASVEGKHRSEFRYGSFSRTIELPPGADADSATADYSDGILTIKVAIKGERQEAVKAIPVTVTKK</sequence>
<comment type="caution">
    <text evidence="4">The sequence shown here is derived from an EMBL/GenBank/DDBJ whole genome shotgun (WGS) entry which is preliminary data.</text>
</comment>
<dbReference type="OrthoDB" id="3855217at2"/>
<proteinExistence type="inferred from homology"/>
<evidence type="ECO:0000313" key="5">
    <source>
        <dbReference type="Proteomes" id="UP000460272"/>
    </source>
</evidence>
<evidence type="ECO:0000313" key="4">
    <source>
        <dbReference type="EMBL" id="TVZ05341.1"/>
    </source>
</evidence>
<gene>
    <name evidence="4" type="ORF">EAS64_12270</name>
</gene>
<comment type="similarity">
    <text evidence="1 2">Belongs to the small heat shock protein (HSP20) family.</text>
</comment>
<feature type="domain" description="SHSP" evidence="3">
    <location>
        <begin position="45"/>
        <end position="158"/>
    </location>
</feature>
<protein>
    <submittedName>
        <fullName evidence="4">Hsp20/alpha crystallin family protein</fullName>
    </submittedName>
</protein>
<keyword evidence="5" id="KW-1185">Reference proteome</keyword>
<dbReference type="Pfam" id="PF00011">
    <property type="entry name" value="HSP20"/>
    <property type="match status" value="1"/>
</dbReference>
<dbReference type="CDD" id="cd06464">
    <property type="entry name" value="ACD_sHsps-like"/>
    <property type="match status" value="1"/>
</dbReference>
<name>A0A6P2C5C5_9ACTN</name>
<evidence type="ECO:0000256" key="2">
    <source>
        <dbReference type="RuleBase" id="RU003616"/>
    </source>
</evidence>
<dbReference type="PANTHER" id="PTHR11527">
    <property type="entry name" value="HEAT-SHOCK PROTEIN 20 FAMILY MEMBER"/>
    <property type="match status" value="1"/>
</dbReference>
<dbReference type="Proteomes" id="UP000460272">
    <property type="component" value="Unassembled WGS sequence"/>
</dbReference>
<dbReference type="SUPFAM" id="SSF49764">
    <property type="entry name" value="HSP20-like chaperones"/>
    <property type="match status" value="1"/>
</dbReference>
<dbReference type="AlphaFoldDB" id="A0A6P2C5C5"/>
<dbReference type="InterPro" id="IPR002068">
    <property type="entry name" value="A-crystallin/Hsp20_dom"/>
</dbReference>
<organism evidence="4 5">
    <name type="scientific">Trebonia kvetii</name>
    <dbReference type="NCBI Taxonomy" id="2480626"/>
    <lineage>
        <taxon>Bacteria</taxon>
        <taxon>Bacillati</taxon>
        <taxon>Actinomycetota</taxon>
        <taxon>Actinomycetes</taxon>
        <taxon>Streptosporangiales</taxon>
        <taxon>Treboniaceae</taxon>
        <taxon>Trebonia</taxon>
    </lineage>
</organism>
<evidence type="ECO:0000259" key="3">
    <source>
        <dbReference type="PROSITE" id="PS01031"/>
    </source>
</evidence>
<dbReference type="InterPro" id="IPR031107">
    <property type="entry name" value="Small_HSP"/>
</dbReference>
<dbReference type="InterPro" id="IPR008978">
    <property type="entry name" value="HSP20-like_chaperone"/>
</dbReference>
<dbReference type="EMBL" id="RPFW01000002">
    <property type="protein sequence ID" value="TVZ05341.1"/>
    <property type="molecule type" value="Genomic_DNA"/>
</dbReference>
<dbReference type="PROSITE" id="PS01031">
    <property type="entry name" value="SHSP"/>
    <property type="match status" value="1"/>
</dbReference>
<reference evidence="4 5" key="1">
    <citation type="submission" date="2018-11" db="EMBL/GenBank/DDBJ databases">
        <title>Trebonia kvetii gen.nov., sp.nov., a novel acidophilic actinobacterium, and proposal of the new actinobacterial family Treboniaceae fam. nov.</title>
        <authorList>
            <person name="Rapoport D."/>
            <person name="Sagova-Mareckova M."/>
            <person name="Sedlacek I."/>
            <person name="Provaznik J."/>
            <person name="Kralova S."/>
            <person name="Pavlinic D."/>
            <person name="Benes V."/>
            <person name="Kopecky J."/>
        </authorList>
    </citation>
    <scope>NUCLEOTIDE SEQUENCE [LARGE SCALE GENOMIC DNA]</scope>
    <source>
        <strain evidence="4 5">15Tr583</strain>
    </source>
</reference>
<evidence type="ECO:0000256" key="1">
    <source>
        <dbReference type="PROSITE-ProRule" id="PRU00285"/>
    </source>
</evidence>
<accession>A0A6P2C5C5</accession>
<dbReference type="Gene3D" id="2.60.40.790">
    <property type="match status" value="1"/>
</dbReference>